<dbReference type="EMBL" id="BLYI01000065">
    <property type="protein sequence ID" value="GFO86463.1"/>
    <property type="molecule type" value="Genomic_DNA"/>
</dbReference>
<reference evidence="2" key="1">
    <citation type="submission" date="2020-06" db="EMBL/GenBank/DDBJ databases">
        <title>Characterization of fructooligosaccharide metabolism and fructooligosaccharide-degrading enzymes in human commensal butyrate producers.</title>
        <authorList>
            <person name="Tanno H."/>
            <person name="Fujii T."/>
            <person name="Hirano K."/>
            <person name="Maeno S."/>
            <person name="Tonozuka T."/>
            <person name="Sakamoto M."/>
            <person name="Ohkuma M."/>
            <person name="Tochio T."/>
            <person name="Endo A."/>
        </authorList>
    </citation>
    <scope>NUCLEOTIDE SEQUENCE</scope>
    <source>
        <strain evidence="2">JCM 17466</strain>
    </source>
</reference>
<evidence type="ECO:0000256" key="1">
    <source>
        <dbReference type="SAM" id="Phobius"/>
    </source>
</evidence>
<dbReference type="Proteomes" id="UP000613208">
    <property type="component" value="Unassembled WGS sequence"/>
</dbReference>
<name>A0A916QD46_9FIRM</name>
<keyword evidence="1" id="KW-0812">Transmembrane</keyword>
<evidence type="ECO:0000313" key="3">
    <source>
        <dbReference type="Proteomes" id="UP000613208"/>
    </source>
</evidence>
<dbReference type="RefSeq" id="WP_201312117.1">
    <property type="nucleotide sequence ID" value="NZ_BLYI01000065.1"/>
</dbReference>
<dbReference type="AlphaFoldDB" id="A0A916QD46"/>
<evidence type="ECO:0000313" key="2">
    <source>
        <dbReference type="EMBL" id="GFO86463.1"/>
    </source>
</evidence>
<organism evidence="2 3">
    <name type="scientific">Anaerostipes butyraticus</name>
    <dbReference type="NCBI Taxonomy" id="645466"/>
    <lineage>
        <taxon>Bacteria</taxon>
        <taxon>Bacillati</taxon>
        <taxon>Bacillota</taxon>
        <taxon>Clostridia</taxon>
        <taxon>Lachnospirales</taxon>
        <taxon>Lachnospiraceae</taxon>
        <taxon>Anaerostipes</taxon>
    </lineage>
</organism>
<protein>
    <submittedName>
        <fullName evidence="2">Uncharacterized protein</fullName>
    </submittedName>
</protein>
<accession>A0A916QD46</accession>
<keyword evidence="3" id="KW-1185">Reference proteome</keyword>
<feature type="transmembrane region" description="Helical" evidence="1">
    <location>
        <begin position="34"/>
        <end position="55"/>
    </location>
</feature>
<proteinExistence type="predicted"/>
<comment type="caution">
    <text evidence="2">The sequence shown here is derived from an EMBL/GenBank/DDBJ whole genome shotgun (WGS) entry which is preliminary data.</text>
</comment>
<gene>
    <name evidence="2" type="ORF">ANBU17_28100</name>
</gene>
<sequence length="85" mass="9855">MDNEKQKQVTKMEGLERFFATEVIEQSKRTAKRWFAAWVITFVALIISNFVWLYVFQSYDYVSQDGSGVNTYETDINGDLNGAED</sequence>
<keyword evidence="1" id="KW-1133">Transmembrane helix</keyword>
<keyword evidence="1" id="KW-0472">Membrane</keyword>